<dbReference type="PROSITE" id="PS51030">
    <property type="entry name" value="NUCLEAR_REC_DBD_2"/>
    <property type="match status" value="1"/>
</dbReference>
<keyword evidence="3" id="KW-0862">Zinc</keyword>
<feature type="compositionally biased region" description="Basic and acidic residues" evidence="9">
    <location>
        <begin position="215"/>
        <end position="238"/>
    </location>
</feature>
<dbReference type="PANTHER" id="PTHR24082">
    <property type="entry name" value="NUCLEAR HORMONE RECEPTOR"/>
    <property type="match status" value="1"/>
</dbReference>
<evidence type="ECO:0000256" key="6">
    <source>
        <dbReference type="ARBA" id="ARBA00023163"/>
    </source>
</evidence>
<name>A0A553PEV9_TIGCA</name>
<dbReference type="InterPro" id="IPR050234">
    <property type="entry name" value="Nuclear_hormone_rcpt_NR1"/>
</dbReference>
<dbReference type="GO" id="GO:0000122">
    <property type="term" value="P:negative regulation of transcription by RNA polymerase II"/>
    <property type="evidence" value="ECO:0007669"/>
    <property type="project" value="TreeGrafter"/>
</dbReference>
<feature type="compositionally biased region" description="Polar residues" evidence="9">
    <location>
        <begin position="168"/>
        <end position="192"/>
    </location>
</feature>
<feature type="region of interest" description="Disordered" evidence="9">
    <location>
        <begin position="1"/>
        <end position="40"/>
    </location>
</feature>
<dbReference type="GO" id="GO:0045944">
    <property type="term" value="P:positive regulation of transcription by RNA polymerase II"/>
    <property type="evidence" value="ECO:0007669"/>
    <property type="project" value="TreeGrafter"/>
</dbReference>
<dbReference type="PRINTS" id="PR00047">
    <property type="entry name" value="STROIDFINGER"/>
</dbReference>
<keyword evidence="7" id="KW-0675">Receptor</keyword>
<keyword evidence="8" id="KW-0539">Nucleus</keyword>
<dbReference type="Gene3D" id="3.30.50.10">
    <property type="entry name" value="Erythroid Transcription Factor GATA-1, subunit A"/>
    <property type="match status" value="1"/>
</dbReference>
<accession>A0A553PEV9</accession>
<dbReference type="PROSITE" id="PS00031">
    <property type="entry name" value="NUCLEAR_REC_DBD_1"/>
    <property type="match status" value="1"/>
</dbReference>
<dbReference type="Proteomes" id="UP000318571">
    <property type="component" value="Chromosome 5"/>
</dbReference>
<feature type="compositionally biased region" description="Basic and acidic residues" evidence="9">
    <location>
        <begin position="61"/>
        <end position="71"/>
    </location>
</feature>
<dbReference type="GO" id="GO:0008270">
    <property type="term" value="F:zinc ion binding"/>
    <property type="evidence" value="ECO:0007669"/>
    <property type="project" value="UniProtKB-KW"/>
</dbReference>
<evidence type="ECO:0000256" key="1">
    <source>
        <dbReference type="ARBA" id="ARBA00022723"/>
    </source>
</evidence>
<evidence type="ECO:0000313" key="12">
    <source>
        <dbReference type="Proteomes" id="UP000318571"/>
    </source>
</evidence>
<organism evidence="11 12">
    <name type="scientific">Tigriopus californicus</name>
    <name type="common">Marine copepod</name>
    <dbReference type="NCBI Taxonomy" id="6832"/>
    <lineage>
        <taxon>Eukaryota</taxon>
        <taxon>Metazoa</taxon>
        <taxon>Ecdysozoa</taxon>
        <taxon>Arthropoda</taxon>
        <taxon>Crustacea</taxon>
        <taxon>Multicrustacea</taxon>
        <taxon>Hexanauplia</taxon>
        <taxon>Copepoda</taxon>
        <taxon>Harpacticoida</taxon>
        <taxon>Harpacticidae</taxon>
        <taxon>Tigriopus</taxon>
    </lineage>
</organism>
<feature type="compositionally biased region" description="Basic and acidic residues" evidence="9">
    <location>
        <begin position="17"/>
        <end position="30"/>
    </location>
</feature>
<evidence type="ECO:0000256" key="5">
    <source>
        <dbReference type="ARBA" id="ARBA00023125"/>
    </source>
</evidence>
<dbReference type="STRING" id="6832.A0A553PEV9"/>
<dbReference type="EMBL" id="VCGU01000004">
    <property type="protein sequence ID" value="TRY76217.1"/>
    <property type="molecule type" value="Genomic_DNA"/>
</dbReference>
<feature type="domain" description="Nuclear receptor" evidence="10">
    <location>
        <begin position="240"/>
        <end position="319"/>
    </location>
</feature>
<evidence type="ECO:0000256" key="2">
    <source>
        <dbReference type="ARBA" id="ARBA00022771"/>
    </source>
</evidence>
<dbReference type="OrthoDB" id="6159439at2759"/>
<sequence length="404" mass="45730">MMTYVGPEAYESQLMEPDLRRDMFGDEGKPLDLSSKPISKLNSNKYPLKKRILLQSALHQDCDGERSDSDFRSPSIYPTSGTSPIPMLGAPSDRLSPIFNGDDFVEIKQRYHSARLQLPDRLQAQAMPQMFPEHYPPSNHWIHQAKAPQSWETVVERTPNPLAMDSRYQPSPSPDSLNSMGGSRKSSITFSPSEMFRETSPDMDSRSGQTTPDQHTADWQKHQEHHDPSDPSSAEEPRRSKVCSICSSPTETFHLNYGASSCFSCRAFFRRAVQKAKTPNFQCRAGGNCVINTQTRSDCRKCRFDLCLQSGMNPDNVMNSEQKQVRFRKHIKKMKREDKKRSAEMKATLRKMKKLKSSPDRSSLPLALQLSDSNCKAGANQMNPPPLVYKHYPCDSFLTSLNAV</sequence>
<evidence type="ECO:0000256" key="4">
    <source>
        <dbReference type="ARBA" id="ARBA00023015"/>
    </source>
</evidence>
<proteinExistence type="predicted"/>
<keyword evidence="4" id="KW-0805">Transcription regulation</keyword>
<protein>
    <recommendedName>
        <fullName evidence="10">Nuclear receptor domain-containing protein</fullName>
    </recommendedName>
</protein>
<dbReference type="SUPFAM" id="SSF57716">
    <property type="entry name" value="Glucocorticoid receptor-like (DNA-binding domain)"/>
    <property type="match status" value="1"/>
</dbReference>
<feature type="compositionally biased region" description="Basic and acidic residues" evidence="9">
    <location>
        <begin position="195"/>
        <end position="205"/>
    </location>
</feature>
<gene>
    <name evidence="11" type="ORF">TCAL_13043</name>
</gene>
<feature type="region of interest" description="Disordered" evidence="9">
    <location>
        <begin position="61"/>
        <end position="88"/>
    </location>
</feature>
<keyword evidence="12" id="KW-1185">Reference proteome</keyword>
<evidence type="ECO:0000256" key="9">
    <source>
        <dbReference type="SAM" id="MobiDB-lite"/>
    </source>
</evidence>
<dbReference type="Pfam" id="PF00105">
    <property type="entry name" value="zf-C4"/>
    <property type="match status" value="1"/>
</dbReference>
<evidence type="ECO:0000259" key="10">
    <source>
        <dbReference type="PROSITE" id="PS51030"/>
    </source>
</evidence>
<keyword evidence="1" id="KW-0479">Metal-binding</keyword>
<feature type="region of interest" description="Disordered" evidence="9">
    <location>
        <begin position="162"/>
        <end position="238"/>
    </location>
</feature>
<keyword evidence="2" id="KW-0863">Zinc-finger</keyword>
<dbReference type="InterPro" id="IPR013088">
    <property type="entry name" value="Znf_NHR/GATA"/>
</dbReference>
<evidence type="ECO:0000256" key="8">
    <source>
        <dbReference type="ARBA" id="ARBA00023242"/>
    </source>
</evidence>
<dbReference type="GO" id="GO:0030154">
    <property type="term" value="P:cell differentiation"/>
    <property type="evidence" value="ECO:0007669"/>
    <property type="project" value="TreeGrafter"/>
</dbReference>
<comment type="caution">
    <text evidence="11">The sequence shown here is derived from an EMBL/GenBank/DDBJ whole genome shotgun (WGS) entry which is preliminary data.</text>
</comment>
<dbReference type="PANTHER" id="PTHR24082:SF283">
    <property type="entry name" value="NUCLEAR HORMONE RECEPTOR HR96"/>
    <property type="match status" value="1"/>
</dbReference>
<evidence type="ECO:0000313" key="11">
    <source>
        <dbReference type="EMBL" id="TRY76217.1"/>
    </source>
</evidence>
<evidence type="ECO:0000256" key="3">
    <source>
        <dbReference type="ARBA" id="ARBA00022833"/>
    </source>
</evidence>
<dbReference type="AlphaFoldDB" id="A0A553PEV9"/>
<dbReference type="InterPro" id="IPR001628">
    <property type="entry name" value="Znf_hrmn_rcpt"/>
</dbReference>
<reference evidence="11 12" key="1">
    <citation type="journal article" date="2018" name="Nat. Ecol. Evol.">
        <title>Genomic signatures of mitonuclear coevolution across populations of Tigriopus californicus.</title>
        <authorList>
            <person name="Barreto F.S."/>
            <person name="Watson E.T."/>
            <person name="Lima T.G."/>
            <person name="Willett C.S."/>
            <person name="Edmands S."/>
            <person name="Li W."/>
            <person name="Burton R.S."/>
        </authorList>
    </citation>
    <scope>NUCLEOTIDE SEQUENCE [LARGE SCALE GENOMIC DNA]</scope>
    <source>
        <strain evidence="11 12">San Diego</strain>
    </source>
</reference>
<dbReference type="SMART" id="SM00399">
    <property type="entry name" value="ZnF_C4"/>
    <property type="match status" value="1"/>
</dbReference>
<dbReference type="GO" id="GO:0004879">
    <property type="term" value="F:nuclear receptor activity"/>
    <property type="evidence" value="ECO:0007669"/>
    <property type="project" value="TreeGrafter"/>
</dbReference>
<keyword evidence="6" id="KW-0804">Transcription</keyword>
<dbReference type="GO" id="GO:0000978">
    <property type="term" value="F:RNA polymerase II cis-regulatory region sequence-specific DNA binding"/>
    <property type="evidence" value="ECO:0007669"/>
    <property type="project" value="TreeGrafter"/>
</dbReference>
<evidence type="ECO:0000256" key="7">
    <source>
        <dbReference type="ARBA" id="ARBA00023170"/>
    </source>
</evidence>
<keyword evidence="5" id="KW-0238">DNA-binding</keyword>